<dbReference type="Proteomes" id="UP000027982">
    <property type="component" value="Chromosome"/>
</dbReference>
<evidence type="ECO:0000313" key="1">
    <source>
        <dbReference type="EMBL" id="AIE88169.1"/>
    </source>
</evidence>
<protein>
    <submittedName>
        <fullName evidence="1">Uncharacterized protein</fullName>
    </submittedName>
</protein>
<dbReference type="STRING" id="661478.OP10G_4801"/>
<dbReference type="OrthoDB" id="9766272at2"/>
<dbReference type="KEGG" id="fgi:OP10G_4801"/>
<sequence length="605" mass="67985">MAKPSPIKPEEQFARSYVDRLILEQLTDMESAVKLGELADRLSGAGIGLATVRSLLASNPDRFAYHERKWIPASRLLGQGRPFAEAMAVVLHGFGGPMPMSVLVTEIGRIRQLPAEEVEPTVRRIAKYDWPFVVTGDDHVSLTQWGFEAIDQKLDRALALNGITREEFDGAQAKLANINFRDPAAIADAVRIAAPIRLKVLGAVAYAALNRPDPKTVLMFDARQFYADAISVPGYVFAPDGVLYPEADAKKWISNAIRLAERLAPTVEVEDVQPIEVKPEDVDKLVAKVLANENTTTATRLLEENYEITLSNKTFPDDMANIMAALRGQDQLQWVGGDRFRRKGDFPEYILEVPEPFQFTKSDQTSEEGDPIDVELTDDGLSSSLRKLLQHPLATDVLDEDIQPAPKTMPEQVRLVLKSIHRELGTFPMAQIPTGWLSAEPKIQEIIAYDPTGRELQIWANHDARLLYGFLDWWYEQPVESGAVFTLTKTNKANVLEFEWLDQPDPVVYISAQRMEELRQLGVTSEGKSTLDLLIEVMAHWPKGADYLTILAEINVVRRSSRRLIASLLSSYQCFYQRSGSPVWHFDAKKVELGFDKTKRKFVKK</sequence>
<dbReference type="HOGENOM" id="CLU_451103_0_0_0"/>
<evidence type="ECO:0000313" key="2">
    <source>
        <dbReference type="Proteomes" id="UP000027982"/>
    </source>
</evidence>
<proteinExistence type="predicted"/>
<organism evidence="1 2">
    <name type="scientific">Fimbriimonas ginsengisoli Gsoil 348</name>
    <dbReference type="NCBI Taxonomy" id="661478"/>
    <lineage>
        <taxon>Bacteria</taxon>
        <taxon>Bacillati</taxon>
        <taxon>Armatimonadota</taxon>
        <taxon>Fimbriimonadia</taxon>
        <taxon>Fimbriimonadales</taxon>
        <taxon>Fimbriimonadaceae</taxon>
        <taxon>Fimbriimonas</taxon>
    </lineage>
</organism>
<dbReference type="EMBL" id="CP007139">
    <property type="protein sequence ID" value="AIE88169.1"/>
    <property type="molecule type" value="Genomic_DNA"/>
</dbReference>
<keyword evidence="2" id="KW-1185">Reference proteome</keyword>
<dbReference type="AlphaFoldDB" id="A0A068NZ92"/>
<name>A0A068NZ92_FIMGI</name>
<accession>A0A068NZ92</accession>
<reference evidence="1 2" key="1">
    <citation type="journal article" date="2014" name="PLoS ONE">
        <title>The first complete genome sequence of the class fimbriimonadia in the phylum armatimonadetes.</title>
        <authorList>
            <person name="Hu Z.Y."/>
            <person name="Wang Y.Z."/>
            <person name="Im W.T."/>
            <person name="Wang S.Y."/>
            <person name="Zhao G.P."/>
            <person name="Zheng H.J."/>
            <person name="Quan Z.X."/>
        </authorList>
    </citation>
    <scope>NUCLEOTIDE SEQUENCE [LARGE SCALE GENOMIC DNA]</scope>
    <source>
        <strain evidence="1">Gsoil 348</strain>
    </source>
</reference>
<gene>
    <name evidence="1" type="ORF">OP10G_4801</name>
</gene>